<dbReference type="NCBIfam" id="NF041438">
    <property type="entry name" value="SepM_fam_S16"/>
    <property type="match status" value="1"/>
</dbReference>
<comment type="caution">
    <text evidence="3">The sequence shown here is derived from an EMBL/GenBank/DDBJ whole genome shotgun (WGS) entry which is preliminary data.</text>
</comment>
<keyword evidence="4" id="KW-1185">Reference proteome</keyword>
<organism evidence="3 4">
    <name type="scientific">Liquorilactobacillus oeni DSM 19972</name>
    <dbReference type="NCBI Taxonomy" id="1423777"/>
    <lineage>
        <taxon>Bacteria</taxon>
        <taxon>Bacillati</taxon>
        <taxon>Bacillota</taxon>
        <taxon>Bacilli</taxon>
        <taxon>Lactobacillales</taxon>
        <taxon>Lactobacillaceae</taxon>
        <taxon>Liquorilactobacillus</taxon>
    </lineage>
</organism>
<dbReference type="GO" id="GO:0004176">
    <property type="term" value="F:ATP-dependent peptidase activity"/>
    <property type="evidence" value="ECO:0007669"/>
    <property type="project" value="UniProtKB-UniRule"/>
</dbReference>
<dbReference type="Gene3D" id="3.30.230.10">
    <property type="match status" value="1"/>
</dbReference>
<dbReference type="EMBL" id="AZEH01000039">
    <property type="protein sequence ID" value="KRL04636.1"/>
    <property type="molecule type" value="Genomic_DNA"/>
</dbReference>
<comment type="similarity">
    <text evidence="1">Belongs to the peptidase S16 family.</text>
</comment>
<keyword evidence="1" id="KW-0378">Hydrolase</keyword>
<comment type="catalytic activity">
    <reaction evidence="1">
        <text>Hydrolysis of proteins in presence of ATP.</text>
        <dbReference type="EC" id="3.4.21.53"/>
    </reaction>
</comment>
<dbReference type="AlphaFoldDB" id="A0A0R1M953"/>
<evidence type="ECO:0000256" key="1">
    <source>
        <dbReference type="PROSITE-ProRule" id="PRU01122"/>
    </source>
</evidence>
<keyword evidence="1 3" id="KW-0645">Protease</keyword>
<evidence type="ECO:0000313" key="4">
    <source>
        <dbReference type="Proteomes" id="UP000051686"/>
    </source>
</evidence>
<dbReference type="GO" id="GO:0004252">
    <property type="term" value="F:serine-type endopeptidase activity"/>
    <property type="evidence" value="ECO:0007669"/>
    <property type="project" value="UniProtKB-UniRule"/>
</dbReference>
<dbReference type="InterPro" id="IPR008269">
    <property type="entry name" value="Lon_proteolytic"/>
</dbReference>
<dbReference type="Proteomes" id="UP000051686">
    <property type="component" value="Unassembled WGS sequence"/>
</dbReference>
<evidence type="ECO:0000313" key="3">
    <source>
        <dbReference type="EMBL" id="KRL04636.1"/>
    </source>
</evidence>
<dbReference type="PANTHER" id="PTHR10046">
    <property type="entry name" value="ATP DEPENDENT LON PROTEASE FAMILY MEMBER"/>
    <property type="match status" value="1"/>
</dbReference>
<dbReference type="Pfam" id="PF05362">
    <property type="entry name" value="Lon_C"/>
    <property type="match status" value="1"/>
</dbReference>
<dbReference type="Pfam" id="PF13180">
    <property type="entry name" value="PDZ_2"/>
    <property type="match status" value="1"/>
</dbReference>
<keyword evidence="1" id="KW-0720">Serine protease</keyword>
<dbReference type="InterPro" id="IPR001478">
    <property type="entry name" value="PDZ"/>
</dbReference>
<feature type="active site" evidence="1">
    <location>
        <position position="234"/>
    </location>
</feature>
<gene>
    <name evidence="3" type="ORF">FD46_GL001769</name>
</gene>
<dbReference type="InterPro" id="IPR036034">
    <property type="entry name" value="PDZ_sf"/>
</dbReference>
<dbReference type="InterPro" id="IPR027065">
    <property type="entry name" value="Lon_Prtase"/>
</dbReference>
<dbReference type="SUPFAM" id="SSF50156">
    <property type="entry name" value="PDZ domain-like"/>
    <property type="match status" value="1"/>
</dbReference>
<dbReference type="InterPro" id="IPR020568">
    <property type="entry name" value="Ribosomal_Su5_D2-typ_SF"/>
</dbReference>
<feature type="active site" evidence="1">
    <location>
        <position position="279"/>
    </location>
</feature>
<name>A0A0R1M953_9LACO</name>
<sequence length="345" mass="37891">MMKKKKFFGLTALAIVLLGILCFLPLPIYVETVGRAQNVAQYVKVADKKDNTKGSLMLTYVNLVRATPVIYVASFFDKYAARLPQTQVSGSDSDSEYERIQNYYMQDAVNQAKAASLRLAGEKYQQKYLGIYVLSVLKDSTFKNKLMAGDTVTAIDGHYFTQAKDFISYLEKTNTSKKVTVTYLRKRQQHTAVGKTIRLPGTSRNGIGISLAERSQIVTKENVKTDMKGIGGPSAGLMLALQMYSQLSHEDLKLGRKIAGTGTISADGTVGEIGGIDKKVVAAQRAGATIFFAPDNKITAAQRKADPQAVSNYKEAKRAAAEYKLKLKIVPVKNITDALEYLKKS</sequence>
<protein>
    <recommendedName>
        <fullName evidence="1">endopeptidase La</fullName>
        <ecNumber evidence="1">3.4.21.53</ecNumber>
    </recommendedName>
</protein>
<dbReference type="InterPro" id="IPR014721">
    <property type="entry name" value="Ribsml_uS5_D2-typ_fold_subgr"/>
</dbReference>
<accession>A0A0R1M953</accession>
<reference evidence="3 4" key="1">
    <citation type="journal article" date="2015" name="Genome Announc.">
        <title>Expanding the biotechnology potential of lactobacilli through comparative genomics of 213 strains and associated genera.</title>
        <authorList>
            <person name="Sun Z."/>
            <person name="Harris H.M."/>
            <person name="McCann A."/>
            <person name="Guo C."/>
            <person name="Argimon S."/>
            <person name="Zhang W."/>
            <person name="Yang X."/>
            <person name="Jeffery I.B."/>
            <person name="Cooney J.C."/>
            <person name="Kagawa T.F."/>
            <person name="Liu W."/>
            <person name="Song Y."/>
            <person name="Salvetti E."/>
            <person name="Wrobel A."/>
            <person name="Rasinkangas P."/>
            <person name="Parkhill J."/>
            <person name="Rea M.C."/>
            <person name="O'Sullivan O."/>
            <person name="Ritari J."/>
            <person name="Douillard F.P."/>
            <person name="Paul Ross R."/>
            <person name="Yang R."/>
            <person name="Briner A.E."/>
            <person name="Felis G.E."/>
            <person name="de Vos W.M."/>
            <person name="Barrangou R."/>
            <person name="Klaenhammer T.R."/>
            <person name="Caufield P.W."/>
            <person name="Cui Y."/>
            <person name="Zhang H."/>
            <person name="O'Toole P.W."/>
        </authorList>
    </citation>
    <scope>NUCLEOTIDE SEQUENCE [LARGE SCALE GENOMIC DNA]</scope>
    <source>
        <strain evidence="3 4">DSM 19972</strain>
    </source>
</reference>
<dbReference type="GO" id="GO:0005524">
    <property type="term" value="F:ATP binding"/>
    <property type="evidence" value="ECO:0007669"/>
    <property type="project" value="InterPro"/>
</dbReference>
<dbReference type="EC" id="3.4.21.53" evidence="1"/>
<evidence type="ECO:0000259" key="2">
    <source>
        <dbReference type="PROSITE" id="PS51786"/>
    </source>
</evidence>
<dbReference type="GO" id="GO:0030163">
    <property type="term" value="P:protein catabolic process"/>
    <property type="evidence" value="ECO:0007669"/>
    <property type="project" value="InterPro"/>
</dbReference>
<dbReference type="GO" id="GO:0006508">
    <property type="term" value="P:proteolysis"/>
    <property type="evidence" value="ECO:0007669"/>
    <property type="project" value="UniProtKB-KW"/>
</dbReference>
<dbReference type="PROSITE" id="PS51786">
    <property type="entry name" value="LON_PROTEOLYTIC"/>
    <property type="match status" value="1"/>
</dbReference>
<dbReference type="STRING" id="1423777.FD46_GL001769"/>
<feature type="domain" description="Lon proteolytic" evidence="2">
    <location>
        <begin position="230"/>
        <end position="345"/>
    </location>
</feature>
<dbReference type="PATRIC" id="fig|1423777.3.peg.1823"/>
<proteinExistence type="inferred from homology"/>
<dbReference type="SUPFAM" id="SSF54211">
    <property type="entry name" value="Ribosomal protein S5 domain 2-like"/>
    <property type="match status" value="1"/>
</dbReference>